<accession>A0A9N9I5Y5</accession>
<keyword evidence="2" id="KW-1185">Reference proteome</keyword>
<sequence>MACSNAIRVASTLVMRSCVFSNGGEVTNGGGVTRTLEETGE</sequence>
<name>A0A9N9I5Y5_9GLOM</name>
<feature type="non-terminal residue" evidence="1">
    <location>
        <position position="41"/>
    </location>
</feature>
<evidence type="ECO:0000313" key="2">
    <source>
        <dbReference type="Proteomes" id="UP000789405"/>
    </source>
</evidence>
<dbReference type="EMBL" id="CAJVPY010010807">
    <property type="protein sequence ID" value="CAG8721933.1"/>
    <property type="molecule type" value="Genomic_DNA"/>
</dbReference>
<organism evidence="1 2">
    <name type="scientific">Dentiscutata erythropus</name>
    <dbReference type="NCBI Taxonomy" id="1348616"/>
    <lineage>
        <taxon>Eukaryota</taxon>
        <taxon>Fungi</taxon>
        <taxon>Fungi incertae sedis</taxon>
        <taxon>Mucoromycota</taxon>
        <taxon>Glomeromycotina</taxon>
        <taxon>Glomeromycetes</taxon>
        <taxon>Diversisporales</taxon>
        <taxon>Gigasporaceae</taxon>
        <taxon>Dentiscutata</taxon>
    </lineage>
</organism>
<gene>
    <name evidence="1" type="ORF">DERYTH_LOCUS14387</name>
</gene>
<comment type="caution">
    <text evidence="1">The sequence shown here is derived from an EMBL/GenBank/DDBJ whole genome shotgun (WGS) entry which is preliminary data.</text>
</comment>
<dbReference type="Proteomes" id="UP000789405">
    <property type="component" value="Unassembled WGS sequence"/>
</dbReference>
<protein>
    <submittedName>
        <fullName evidence="1">21570_t:CDS:1</fullName>
    </submittedName>
</protein>
<proteinExistence type="predicted"/>
<reference evidence="1" key="1">
    <citation type="submission" date="2021-06" db="EMBL/GenBank/DDBJ databases">
        <authorList>
            <person name="Kallberg Y."/>
            <person name="Tangrot J."/>
            <person name="Rosling A."/>
        </authorList>
    </citation>
    <scope>NUCLEOTIDE SEQUENCE</scope>
    <source>
        <strain evidence="1">MA453B</strain>
    </source>
</reference>
<evidence type="ECO:0000313" key="1">
    <source>
        <dbReference type="EMBL" id="CAG8721933.1"/>
    </source>
</evidence>
<dbReference type="AlphaFoldDB" id="A0A9N9I5Y5"/>